<keyword evidence="2" id="KW-1133">Transmembrane helix</keyword>
<dbReference type="Proteomes" id="UP000321548">
    <property type="component" value="Unassembled WGS sequence"/>
</dbReference>
<feature type="transmembrane region" description="Helical" evidence="2">
    <location>
        <begin position="388"/>
        <end position="409"/>
    </location>
</feature>
<dbReference type="Pfam" id="PF11874">
    <property type="entry name" value="DUF3394"/>
    <property type="match status" value="1"/>
</dbReference>
<feature type="transmembrane region" description="Helical" evidence="2">
    <location>
        <begin position="828"/>
        <end position="845"/>
    </location>
</feature>
<feature type="transmembrane region" description="Helical" evidence="2">
    <location>
        <begin position="513"/>
        <end position="537"/>
    </location>
</feature>
<name>A0A5C8P098_9BURK</name>
<comment type="subcellular location">
    <subcellularLocation>
        <location evidence="1">Cell inner membrane</location>
        <topology evidence="1">Multi-pass membrane protein</topology>
    </subcellularLocation>
</comment>
<sequence length="857" mass="91015">MSDIDKAPADLQQLVADSDTGGRAASGAAGVVIFAAAIGWALFQLWYASPLPFTLGIGLLNDTEARALHLGLALFLAFLAFPASRSGMRHAVPLYDWVLAFVAAFAGAYLLLFYDQLATRPGQPTGFDIVVATVGLVLLLEATRRAVGTPMAILAIIFIGYIFLGPYLPDVIAHKGASLERMISHMWLTTEGVYGVALGVSVGFIFIYVLFGSLLDRAGAGNYMMQVSFAALGHLRGGPAKVAVVSSGLNGLISGSSVSNVVSGGIFTIPLMKKAGYGGVKAGAIETASSVNGQIMPPVMGAAAFLMVEYVGIPYTDIVKHAFLPATISYVALFYIVHLEALKLGLEATASQRERSIGQKMVRWGLGLSGTIVVLALIYWIAMGAQRLLGAAAPWIVGGLLLALHVALLKIASRYPDLPTEIDVDNPVLPDTWPTVRAGLHFLIPIGTLIWCLMIEEMSPALSAFWATMALIALMVTQRPLIALFRGNGRLGEAFGVGWREVVGGLNDGARNMIGIGIATGTAGIIVGGITLTGLGFRMTDFVEVVSQGNVFAMLLFTAFVCLVLGMGVPTTANYILVASLMAPVIVELGAQNGLVIPLIAVHLFVFYYGIMGDITPPVGLASFAAAAISGEDAIRTGIQGSLYALRTVVLPFVFVFNPALLLIDVHGWFEVALVATASTIASLTFAAATMGWFRVKCRWWEIVLLLVATFALFRPDYFMDKLKAPYTEAPASQIFDVAGKLGEGDRLVLQIHGVNLEGDEVQKTVAVQLASEPGDGRKRLRDAGLAVVALGDSVQIANVAFGSRARKSGFEAGWDVAAVKVPTDQPAIHWIYLPALLLVGLVWWRQGRRMAAQPAR</sequence>
<feature type="transmembrane region" description="Helical" evidence="2">
    <location>
        <begin position="150"/>
        <end position="168"/>
    </location>
</feature>
<gene>
    <name evidence="4" type="ORF">FHP08_05320</name>
</gene>
<dbReference type="InterPro" id="IPR010656">
    <property type="entry name" value="DctM"/>
</dbReference>
<dbReference type="Pfam" id="PF06808">
    <property type="entry name" value="DctM"/>
    <property type="match status" value="1"/>
</dbReference>
<dbReference type="GO" id="GO:0022857">
    <property type="term" value="F:transmembrane transporter activity"/>
    <property type="evidence" value="ECO:0007669"/>
    <property type="project" value="UniProtKB-UniRule"/>
</dbReference>
<feature type="transmembrane region" description="Helical" evidence="2">
    <location>
        <begin position="644"/>
        <end position="664"/>
    </location>
</feature>
<comment type="caution">
    <text evidence="4">The sequence shown here is derived from an EMBL/GenBank/DDBJ whole genome shotgun (WGS) entry which is preliminary data.</text>
</comment>
<dbReference type="EMBL" id="VDUY01000002">
    <property type="protein sequence ID" value="TXL67039.1"/>
    <property type="molecule type" value="Genomic_DNA"/>
</dbReference>
<evidence type="ECO:0000256" key="1">
    <source>
        <dbReference type="RuleBase" id="RU369079"/>
    </source>
</evidence>
<dbReference type="GO" id="GO:0005886">
    <property type="term" value="C:plasma membrane"/>
    <property type="evidence" value="ECO:0007669"/>
    <property type="project" value="UniProtKB-SubCell"/>
</dbReference>
<keyword evidence="1" id="KW-1003">Cell membrane</keyword>
<dbReference type="InterPro" id="IPR021814">
    <property type="entry name" value="DUF3394"/>
</dbReference>
<dbReference type="RefSeq" id="WP_147703288.1">
    <property type="nucleotide sequence ID" value="NZ_VDUY01000002.1"/>
</dbReference>
<feature type="transmembrane region" description="Helical" evidence="2">
    <location>
        <begin position="95"/>
        <end position="114"/>
    </location>
</feature>
<keyword evidence="2" id="KW-0812">Transmembrane</keyword>
<reference evidence="4 5" key="1">
    <citation type="submission" date="2019-06" db="EMBL/GenBank/DDBJ databases">
        <title>Quisquiliibacterium sp. nov., isolated from a maize field.</title>
        <authorList>
            <person name="Lin S.-Y."/>
            <person name="Tsai C.-F."/>
            <person name="Young C.-C."/>
        </authorList>
    </citation>
    <scope>NUCLEOTIDE SEQUENCE [LARGE SCALE GENOMIC DNA]</scope>
    <source>
        <strain evidence="4 5">CC-CFT501</strain>
    </source>
</reference>
<feature type="transmembrane region" description="Helical" evidence="2">
    <location>
        <begin position="322"/>
        <end position="342"/>
    </location>
</feature>
<feature type="transmembrane region" description="Helical" evidence="2">
    <location>
        <begin position="670"/>
        <end position="693"/>
    </location>
</feature>
<evidence type="ECO:0000259" key="3">
    <source>
        <dbReference type="Pfam" id="PF06808"/>
    </source>
</evidence>
<dbReference type="PANTHER" id="PTHR43849:SF2">
    <property type="entry name" value="BLL3936 PROTEIN"/>
    <property type="match status" value="1"/>
</dbReference>
<feature type="transmembrane region" description="Helical" evidence="2">
    <location>
        <begin position="700"/>
        <end position="718"/>
    </location>
</feature>
<dbReference type="AlphaFoldDB" id="A0A5C8P098"/>
<keyword evidence="1" id="KW-0997">Cell inner membrane</keyword>
<feature type="transmembrane region" description="Helical" evidence="2">
    <location>
        <begin position="362"/>
        <end position="382"/>
    </location>
</feature>
<dbReference type="PANTHER" id="PTHR43849">
    <property type="entry name" value="BLL3936 PROTEIN"/>
    <property type="match status" value="1"/>
</dbReference>
<keyword evidence="1" id="KW-0813">Transport</keyword>
<feature type="transmembrane region" description="Helical" evidence="2">
    <location>
        <begin position="67"/>
        <end position="83"/>
    </location>
</feature>
<feature type="transmembrane region" description="Helical" evidence="2">
    <location>
        <begin position="589"/>
        <end position="611"/>
    </location>
</feature>
<protein>
    <submittedName>
        <fullName evidence="4">TRAP transporter fused permease subunit</fullName>
    </submittedName>
</protein>
<feature type="domain" description="TRAP C4-dicarboxylate transport system permease DctM subunit" evidence="3">
    <location>
        <begin position="135"/>
        <end position="404"/>
    </location>
</feature>
<dbReference type="InterPro" id="IPR011853">
    <property type="entry name" value="TRAP_DctM-Dct_fused"/>
</dbReference>
<keyword evidence="5" id="KW-1185">Reference proteome</keyword>
<dbReference type="OrthoDB" id="9759894at2"/>
<feature type="transmembrane region" description="Helical" evidence="2">
    <location>
        <begin position="464"/>
        <end position="485"/>
    </location>
</feature>
<comment type="function">
    <text evidence="1">Part of the tripartite ATP-independent periplasmic (TRAP) transport system.</text>
</comment>
<dbReference type="NCBIfam" id="TIGR02123">
    <property type="entry name" value="TRAP_fused"/>
    <property type="match status" value="1"/>
</dbReference>
<feature type="transmembrane region" description="Helical" evidence="2">
    <location>
        <begin position="549"/>
        <end position="569"/>
    </location>
</feature>
<feature type="transmembrane region" description="Helical" evidence="2">
    <location>
        <begin position="192"/>
        <end position="215"/>
    </location>
</feature>
<evidence type="ECO:0000256" key="2">
    <source>
        <dbReference type="SAM" id="Phobius"/>
    </source>
</evidence>
<feature type="transmembrane region" description="Helical" evidence="2">
    <location>
        <begin position="28"/>
        <end position="47"/>
    </location>
</feature>
<evidence type="ECO:0000313" key="5">
    <source>
        <dbReference type="Proteomes" id="UP000321548"/>
    </source>
</evidence>
<keyword evidence="2" id="KW-0472">Membrane</keyword>
<accession>A0A5C8P098</accession>
<evidence type="ECO:0000313" key="4">
    <source>
        <dbReference type="EMBL" id="TXL67039.1"/>
    </source>
</evidence>
<proteinExistence type="predicted"/>
<feature type="transmembrane region" description="Helical" evidence="2">
    <location>
        <begin position="126"/>
        <end position="143"/>
    </location>
</feature>
<organism evidence="4 5">
    <name type="scientific">Zeimonas arvi</name>
    <dbReference type="NCBI Taxonomy" id="2498847"/>
    <lineage>
        <taxon>Bacteria</taxon>
        <taxon>Pseudomonadati</taxon>
        <taxon>Pseudomonadota</taxon>
        <taxon>Betaproteobacteria</taxon>
        <taxon>Burkholderiales</taxon>
        <taxon>Burkholderiaceae</taxon>
        <taxon>Zeimonas</taxon>
    </lineage>
</organism>